<dbReference type="InterPro" id="IPR011009">
    <property type="entry name" value="Kinase-like_dom_sf"/>
</dbReference>
<protein>
    <recommendedName>
        <fullName evidence="1">Protein kinase domain-containing protein</fullName>
    </recommendedName>
</protein>
<dbReference type="InterPro" id="IPR051681">
    <property type="entry name" value="Ser/Thr_Kinases-Pseudokinases"/>
</dbReference>
<organism evidence="2 3">
    <name type="scientific">Diversispora epigaea</name>
    <dbReference type="NCBI Taxonomy" id="1348612"/>
    <lineage>
        <taxon>Eukaryota</taxon>
        <taxon>Fungi</taxon>
        <taxon>Fungi incertae sedis</taxon>
        <taxon>Mucoromycota</taxon>
        <taxon>Glomeromycotina</taxon>
        <taxon>Glomeromycetes</taxon>
        <taxon>Diversisporales</taxon>
        <taxon>Diversisporaceae</taxon>
        <taxon>Diversispora</taxon>
    </lineage>
</organism>
<dbReference type="PROSITE" id="PS50011">
    <property type="entry name" value="PROTEIN_KINASE_DOM"/>
    <property type="match status" value="2"/>
</dbReference>
<keyword evidence="3" id="KW-1185">Reference proteome</keyword>
<dbReference type="OrthoDB" id="2425131at2759"/>
<dbReference type="InterPro" id="IPR006597">
    <property type="entry name" value="Sel1-like"/>
</dbReference>
<dbReference type="Pfam" id="PF08238">
    <property type="entry name" value="Sel1"/>
    <property type="match status" value="10"/>
</dbReference>
<dbReference type="Pfam" id="PF07714">
    <property type="entry name" value="PK_Tyr_Ser-Thr"/>
    <property type="match status" value="3"/>
</dbReference>
<feature type="domain" description="Protein kinase" evidence="1">
    <location>
        <begin position="717"/>
        <end position="984"/>
    </location>
</feature>
<dbReference type="GO" id="GO:0005524">
    <property type="term" value="F:ATP binding"/>
    <property type="evidence" value="ECO:0007669"/>
    <property type="project" value="InterPro"/>
</dbReference>
<reference evidence="2 3" key="1">
    <citation type="submission" date="2018-08" db="EMBL/GenBank/DDBJ databases">
        <title>Genome and evolution of the arbuscular mycorrhizal fungus Diversispora epigaea (formerly Glomus versiforme) and its bacterial endosymbionts.</title>
        <authorList>
            <person name="Sun X."/>
            <person name="Fei Z."/>
            <person name="Harrison M."/>
        </authorList>
    </citation>
    <scope>NUCLEOTIDE SEQUENCE [LARGE SCALE GENOMIC DNA]</scope>
    <source>
        <strain evidence="2 3">IT104</strain>
    </source>
</reference>
<evidence type="ECO:0000259" key="1">
    <source>
        <dbReference type="PROSITE" id="PS50011"/>
    </source>
</evidence>
<dbReference type="Proteomes" id="UP000266861">
    <property type="component" value="Unassembled WGS sequence"/>
</dbReference>
<gene>
    <name evidence="2" type="ORF">Glove_421g45</name>
</gene>
<dbReference type="PRINTS" id="PR00109">
    <property type="entry name" value="TYRKINASE"/>
</dbReference>
<evidence type="ECO:0000313" key="3">
    <source>
        <dbReference type="Proteomes" id="UP000266861"/>
    </source>
</evidence>
<sequence>MKRKHSSVGIGTTKDEEKAFQWYLKSAEGGEKCGQSSIEYFHRNEISYVKKNKNKLENKCINCENLNQQNNTCSDSKLIEIPKWTSGNYDVDKIIQMTQSDENAKQWEIWRWIDYSKLKNVKYLAEGGFGSIWKAEWIDVPEEVFEFYKSNQVVLKKLKNSQEISSEFLKELTANFQCRDKYVLPILGITQDSMTKEYAIVLRYMKNGNLRDFLNQNKSLPWIERIWLLNSFIRGLKVIHSKGFVHRDLHPGNLMITEAHSNSKYKFIRLGDLGLCRLANETISSGTYGVLPFIAPEVFDENQCTQASDIYRIGTTKDEVKAFKWYLRSAEGGNSHGQQKLGYFYQNGIGTTKDEEKAFKWFLKSAEGGNHMGQNNLGWCYEQGIGTTKDEEKAFQWYLRAAEGGNHLGQNNLGCCYEKEIGTAKDEEKAFQWYLKSAEGGNLLGQNNLGCCYEKEIGTTKDEEKAFQWYLKSAEGGEPLGQNNLGWCYEVGIGTTKDEEKAFQWYLKSAEGGEKCGQSSIEYFHRNEISYVKKNKNKLENKCINCENLNQQNNTCSDSKLIEIPKWTSGNYDVDKIIQMTQSDENAKQWEIWRWIDYSKLKNVKYLAEGGFGSIWKAEWIDVPEEVFEFYKSNQVVLKKLKNSQEISSEFLKELTANFQCRDKYVLPILGITQDSMTKEYAIVLRYMKNGNLRDFLNQNKSLPWIERIWLLNSFIRGLKVIHTEGGFGSIWKAEWIDVPEEVFEFYKSNQVVLKKLKNSQEISSEFLKELTANFQCRDKYVLPILGITQDSMTKEYAIVLRYMKNGNLRDFLNQNKSLPWIERIWLLNSFIRGLKVIHSKGFVHRDLHPGNLMITEAHSNSKYKFIRLGDLGLCRLANETISSGTYGVLPFIAPEVFDENQCTQASDIYSVGMIMWIISTGKKPFTNRSYNTELVVDIFNGLRPKINKSTPQCYIELMEKCWHKDPSERPSAEMIYDISETWIDDLLYDDDEKTEDSLMFLNADQNLQDENIEEDLSTTHPEAYLTSNLLPTSVNYININNLNFDEEEFHQYLKLAEEMNRKDEEKAFLWYLKEGTTWNKIILDDEEKAFRWYLKSSEGGNHLGQNNLEVCYYYGIGTTKDENKTFQWEALWNNTILDGLLRRDWSTKDEEKAFLWYLRPFGTMQS</sequence>
<comment type="caution">
    <text evidence="2">The sequence shown here is derived from an EMBL/GenBank/DDBJ whole genome shotgun (WGS) entry which is preliminary data.</text>
</comment>
<proteinExistence type="predicted"/>
<dbReference type="SMART" id="SM00671">
    <property type="entry name" value="SEL1"/>
    <property type="match status" value="7"/>
</dbReference>
<dbReference type="Gene3D" id="1.25.40.10">
    <property type="entry name" value="Tetratricopeptide repeat domain"/>
    <property type="match status" value="4"/>
</dbReference>
<accession>A0A397GWI9</accession>
<dbReference type="PANTHER" id="PTHR44329">
    <property type="entry name" value="SERINE/THREONINE-PROTEIN KINASE TNNI3K-RELATED"/>
    <property type="match status" value="1"/>
</dbReference>
<dbReference type="Gene3D" id="1.10.510.10">
    <property type="entry name" value="Transferase(Phosphotransferase) domain 1"/>
    <property type="match status" value="3"/>
</dbReference>
<dbReference type="AlphaFoldDB" id="A0A397GWI9"/>
<name>A0A397GWI9_9GLOM</name>
<dbReference type="SUPFAM" id="SSF81901">
    <property type="entry name" value="HCP-like"/>
    <property type="match status" value="3"/>
</dbReference>
<dbReference type="InterPro" id="IPR011990">
    <property type="entry name" value="TPR-like_helical_dom_sf"/>
</dbReference>
<evidence type="ECO:0000313" key="2">
    <source>
        <dbReference type="EMBL" id="RHZ55007.1"/>
    </source>
</evidence>
<dbReference type="SUPFAM" id="SSF56112">
    <property type="entry name" value="Protein kinase-like (PK-like)"/>
    <property type="match status" value="3"/>
</dbReference>
<dbReference type="InterPro" id="IPR001245">
    <property type="entry name" value="Ser-Thr/Tyr_kinase_cat_dom"/>
</dbReference>
<dbReference type="EMBL" id="PQFF01000373">
    <property type="protein sequence ID" value="RHZ55007.1"/>
    <property type="molecule type" value="Genomic_DNA"/>
</dbReference>
<dbReference type="STRING" id="1348612.A0A397GWI9"/>
<dbReference type="GO" id="GO:0004674">
    <property type="term" value="F:protein serine/threonine kinase activity"/>
    <property type="evidence" value="ECO:0007669"/>
    <property type="project" value="TreeGrafter"/>
</dbReference>
<dbReference type="CDD" id="cd00180">
    <property type="entry name" value="PKc"/>
    <property type="match status" value="1"/>
</dbReference>
<dbReference type="InterPro" id="IPR000719">
    <property type="entry name" value="Prot_kinase_dom"/>
</dbReference>
<feature type="domain" description="Protein kinase" evidence="1">
    <location>
        <begin position="118"/>
        <end position="399"/>
    </location>
</feature>